<dbReference type="Proteomes" id="UP001281003">
    <property type="component" value="Unassembled WGS sequence"/>
</dbReference>
<dbReference type="PANTHER" id="PTHR37048">
    <property type="entry name" value="QUESTIONABLE PROTEIN"/>
    <property type="match status" value="1"/>
</dbReference>
<keyword evidence="2" id="KW-1133">Transmembrane helix</keyword>
<name>A0AAE0UFQ9_SORBR</name>
<protein>
    <submittedName>
        <fullName evidence="3">Uncharacterized protein</fullName>
    </submittedName>
</protein>
<organism evidence="3 4">
    <name type="scientific">Sordaria brevicollis</name>
    <dbReference type="NCBI Taxonomy" id="83679"/>
    <lineage>
        <taxon>Eukaryota</taxon>
        <taxon>Fungi</taxon>
        <taxon>Dikarya</taxon>
        <taxon>Ascomycota</taxon>
        <taxon>Pezizomycotina</taxon>
        <taxon>Sordariomycetes</taxon>
        <taxon>Sordariomycetidae</taxon>
        <taxon>Sordariales</taxon>
        <taxon>Sordariaceae</taxon>
        <taxon>Sordaria</taxon>
    </lineage>
</organism>
<feature type="region of interest" description="Disordered" evidence="1">
    <location>
        <begin position="243"/>
        <end position="265"/>
    </location>
</feature>
<dbReference type="PANTHER" id="PTHR37048:SF2">
    <property type="entry name" value="QUESTIONABLE PROTEIN"/>
    <property type="match status" value="1"/>
</dbReference>
<comment type="caution">
    <text evidence="3">The sequence shown here is derived from an EMBL/GenBank/DDBJ whole genome shotgun (WGS) entry which is preliminary data.</text>
</comment>
<gene>
    <name evidence="3" type="ORF">B0T20DRAFT_344684</name>
</gene>
<accession>A0AAE0UFQ9</accession>
<sequence length="393" mass="43718">MPSTASSRRNKRNRRGSTPPKCAPGNNGSKLAGRIMWLPHADELSSDTGFDEECHNHPVLVLSKKLSNDGKVDILMMTSFGGVDLEIKHRYSKAYLRSTFLPIDPSPPHPDNNILLKLDHGVTLRKNSYVKTEEKKRILFTLLRNYDRHGNKIYALTKASYETVVEHIGYQEPVEPVPVPVTKQPVVQPVVQPLPERISVPSYGYGTIPKPQPNPVSRPIQNTRSDSGYYSHNNYQYNSDAYTQRKRSPARPSGYSSSGSGSPDDLSKDAQVVLGLIVITTSACGVAFLYWLFKNLLGAIGGLKQVDWHKVAVSLKNFAWDVLVNGAKVIKYLVVAAAKGMWWVAKGAWGLVKDWVWGTQNGGFPGPVHVRPEPVWPVVYSEVLRRLGWTVPV</sequence>
<keyword evidence="2" id="KW-0472">Membrane</keyword>
<feature type="region of interest" description="Disordered" evidence="1">
    <location>
        <begin position="1"/>
        <end position="29"/>
    </location>
</feature>
<feature type="compositionally biased region" description="Low complexity" evidence="1">
    <location>
        <begin position="250"/>
        <end position="264"/>
    </location>
</feature>
<feature type="transmembrane region" description="Helical" evidence="2">
    <location>
        <begin position="272"/>
        <end position="293"/>
    </location>
</feature>
<evidence type="ECO:0000256" key="1">
    <source>
        <dbReference type="SAM" id="MobiDB-lite"/>
    </source>
</evidence>
<reference evidence="3" key="1">
    <citation type="journal article" date="2023" name="Mol. Phylogenet. Evol.">
        <title>Genome-scale phylogeny and comparative genomics of the fungal order Sordariales.</title>
        <authorList>
            <person name="Hensen N."/>
            <person name="Bonometti L."/>
            <person name="Westerberg I."/>
            <person name="Brannstrom I.O."/>
            <person name="Guillou S."/>
            <person name="Cros-Aarteil S."/>
            <person name="Calhoun S."/>
            <person name="Haridas S."/>
            <person name="Kuo A."/>
            <person name="Mondo S."/>
            <person name="Pangilinan J."/>
            <person name="Riley R."/>
            <person name="LaButti K."/>
            <person name="Andreopoulos B."/>
            <person name="Lipzen A."/>
            <person name="Chen C."/>
            <person name="Yan M."/>
            <person name="Daum C."/>
            <person name="Ng V."/>
            <person name="Clum A."/>
            <person name="Steindorff A."/>
            <person name="Ohm R.A."/>
            <person name="Martin F."/>
            <person name="Silar P."/>
            <person name="Natvig D.O."/>
            <person name="Lalanne C."/>
            <person name="Gautier V."/>
            <person name="Ament-Velasquez S.L."/>
            <person name="Kruys A."/>
            <person name="Hutchinson M.I."/>
            <person name="Powell A.J."/>
            <person name="Barry K."/>
            <person name="Miller A.N."/>
            <person name="Grigoriev I.V."/>
            <person name="Debuchy R."/>
            <person name="Gladieux P."/>
            <person name="Hiltunen Thoren M."/>
            <person name="Johannesson H."/>
        </authorList>
    </citation>
    <scope>NUCLEOTIDE SEQUENCE</scope>
    <source>
        <strain evidence="3">FGSC 1904</strain>
    </source>
</reference>
<evidence type="ECO:0000256" key="2">
    <source>
        <dbReference type="SAM" id="Phobius"/>
    </source>
</evidence>
<feature type="region of interest" description="Disordered" evidence="1">
    <location>
        <begin position="202"/>
        <end position="225"/>
    </location>
</feature>
<evidence type="ECO:0000313" key="4">
    <source>
        <dbReference type="Proteomes" id="UP001281003"/>
    </source>
</evidence>
<dbReference type="AlphaFoldDB" id="A0AAE0UFQ9"/>
<dbReference type="EMBL" id="JAUTDP010000001">
    <property type="protein sequence ID" value="KAK3402502.1"/>
    <property type="molecule type" value="Genomic_DNA"/>
</dbReference>
<keyword evidence="4" id="KW-1185">Reference proteome</keyword>
<proteinExistence type="predicted"/>
<evidence type="ECO:0000313" key="3">
    <source>
        <dbReference type="EMBL" id="KAK3402502.1"/>
    </source>
</evidence>
<keyword evidence="2" id="KW-0812">Transmembrane</keyword>
<reference evidence="3" key="2">
    <citation type="submission" date="2023-07" db="EMBL/GenBank/DDBJ databases">
        <authorList>
            <consortium name="Lawrence Berkeley National Laboratory"/>
            <person name="Haridas S."/>
            <person name="Hensen N."/>
            <person name="Bonometti L."/>
            <person name="Westerberg I."/>
            <person name="Brannstrom I.O."/>
            <person name="Guillou S."/>
            <person name="Cros-Aarteil S."/>
            <person name="Calhoun S."/>
            <person name="Kuo A."/>
            <person name="Mondo S."/>
            <person name="Pangilinan J."/>
            <person name="Riley R."/>
            <person name="LaButti K."/>
            <person name="Andreopoulos B."/>
            <person name="Lipzen A."/>
            <person name="Chen C."/>
            <person name="Yanf M."/>
            <person name="Daum C."/>
            <person name="Ng V."/>
            <person name="Clum A."/>
            <person name="Steindorff A."/>
            <person name="Ohm R."/>
            <person name="Martin F."/>
            <person name="Silar P."/>
            <person name="Natvig D."/>
            <person name="Lalanne C."/>
            <person name="Gautier V."/>
            <person name="Ament-velasquez S.L."/>
            <person name="Kruys A."/>
            <person name="Hutchinson M.I."/>
            <person name="Powell A.J."/>
            <person name="Barry K."/>
            <person name="Miller A.N."/>
            <person name="Grigoriev I.V."/>
            <person name="Debuchy R."/>
            <person name="Gladieux P."/>
            <person name="Thoren M.H."/>
            <person name="Johannesson H."/>
        </authorList>
    </citation>
    <scope>NUCLEOTIDE SEQUENCE</scope>
    <source>
        <strain evidence="3">FGSC 1904</strain>
    </source>
</reference>